<organism evidence="1 2">
    <name type="scientific">Brucella rhizosphaerae</name>
    <dbReference type="NCBI Taxonomy" id="571254"/>
    <lineage>
        <taxon>Bacteria</taxon>
        <taxon>Pseudomonadati</taxon>
        <taxon>Pseudomonadota</taxon>
        <taxon>Alphaproteobacteria</taxon>
        <taxon>Hyphomicrobiales</taxon>
        <taxon>Brucellaceae</taxon>
        <taxon>Brucella/Ochrobactrum group</taxon>
        <taxon>Brucella</taxon>
    </lineage>
</organism>
<name>A0A256FF87_9HYPH</name>
<comment type="caution">
    <text evidence="1">The sequence shown here is derived from an EMBL/GenBank/DDBJ whole genome shotgun (WGS) entry which is preliminary data.</text>
</comment>
<evidence type="ECO:0000313" key="1">
    <source>
        <dbReference type="EMBL" id="OYR13326.1"/>
    </source>
</evidence>
<dbReference type="Proteomes" id="UP000216345">
    <property type="component" value="Unassembled WGS sequence"/>
</dbReference>
<evidence type="ECO:0000313" key="2">
    <source>
        <dbReference type="Proteomes" id="UP000216345"/>
    </source>
</evidence>
<proteinExistence type="predicted"/>
<accession>A0A256FF87</accession>
<gene>
    <name evidence="1" type="ORF">CEV32_0738</name>
</gene>
<dbReference type="EMBL" id="NNRK01000028">
    <property type="protein sequence ID" value="OYR13326.1"/>
    <property type="molecule type" value="Genomic_DNA"/>
</dbReference>
<sequence length="48" mass="5229">MGFANLVVLTGIEQDTLGHRRLTGVDVSHNTEIAVVFDFIFAGHVFAL</sequence>
<dbReference type="AlphaFoldDB" id="A0A256FF87"/>
<reference evidence="1 2" key="1">
    <citation type="submission" date="2017-07" db="EMBL/GenBank/DDBJ databases">
        <title>Phylogenetic study on the rhizospheric bacterium Ochrobactrum sp. A44.</title>
        <authorList>
            <person name="Krzyzanowska D.M."/>
            <person name="Ossowicki A."/>
            <person name="Rajewska M."/>
            <person name="Maciag T."/>
            <person name="Kaczynski Z."/>
            <person name="Czerwicka M."/>
            <person name="Jafra S."/>
        </authorList>
    </citation>
    <scope>NUCLEOTIDE SEQUENCE [LARGE SCALE GENOMIC DNA]</scope>
    <source>
        <strain evidence="1 2">PR17</strain>
    </source>
</reference>
<protein>
    <submittedName>
        <fullName evidence="1">Uncharacterized protein</fullName>
    </submittedName>
</protein>
<keyword evidence="2" id="KW-1185">Reference proteome</keyword>